<keyword evidence="2" id="KW-0732">Signal</keyword>
<dbReference type="Proteomes" id="UP001141434">
    <property type="component" value="Unassembled WGS sequence"/>
</dbReference>
<comment type="caution">
    <text evidence="3">The sequence shown here is derived from an EMBL/GenBank/DDBJ whole genome shotgun (WGS) entry which is preliminary data.</text>
</comment>
<dbReference type="RefSeq" id="XP_056512371.1">
    <property type="nucleotide sequence ID" value="XM_056654344.1"/>
</dbReference>
<reference evidence="3" key="1">
    <citation type="submission" date="2022-11" db="EMBL/GenBank/DDBJ databases">
        <authorList>
            <person name="Petersen C."/>
        </authorList>
    </citation>
    <scope>NUCLEOTIDE SEQUENCE</scope>
    <source>
        <strain evidence="3">IBT 34128</strain>
    </source>
</reference>
<feature type="region of interest" description="Disordered" evidence="1">
    <location>
        <begin position="150"/>
        <end position="207"/>
    </location>
</feature>
<reference evidence="3" key="2">
    <citation type="journal article" date="2023" name="IMA Fungus">
        <title>Comparative genomic study of the Penicillium genus elucidates a diverse pangenome and 15 lateral gene transfer events.</title>
        <authorList>
            <person name="Petersen C."/>
            <person name="Sorensen T."/>
            <person name="Nielsen M.R."/>
            <person name="Sondergaard T.E."/>
            <person name="Sorensen J.L."/>
            <person name="Fitzpatrick D.A."/>
            <person name="Frisvad J.C."/>
            <person name="Nielsen K.L."/>
        </authorList>
    </citation>
    <scope>NUCLEOTIDE SEQUENCE</scope>
    <source>
        <strain evidence="3">IBT 34128</strain>
    </source>
</reference>
<accession>A0A9W9FK02</accession>
<gene>
    <name evidence="3" type="ORF">NUU61_003762</name>
</gene>
<dbReference type="EMBL" id="JAPMSZ010000005">
    <property type="protein sequence ID" value="KAJ5101540.1"/>
    <property type="molecule type" value="Genomic_DNA"/>
</dbReference>
<evidence type="ECO:0000313" key="3">
    <source>
        <dbReference type="EMBL" id="KAJ5101540.1"/>
    </source>
</evidence>
<organism evidence="3 4">
    <name type="scientific">Penicillium alfredii</name>
    <dbReference type="NCBI Taxonomy" id="1506179"/>
    <lineage>
        <taxon>Eukaryota</taxon>
        <taxon>Fungi</taxon>
        <taxon>Dikarya</taxon>
        <taxon>Ascomycota</taxon>
        <taxon>Pezizomycotina</taxon>
        <taxon>Eurotiomycetes</taxon>
        <taxon>Eurotiomycetidae</taxon>
        <taxon>Eurotiales</taxon>
        <taxon>Aspergillaceae</taxon>
        <taxon>Penicillium</taxon>
    </lineage>
</organism>
<sequence>MHLSNTLTLTLTTLLTPALSARFFPSGFGGLGTRPFPTEAPIAEAAHSIFAAQSSQGFAGFGVSSSFAVQSSGTPIAHGGYSSFSVQPSQGPVAVPSVHSTFAVRPSQTPVGYGVHSSFMMQSSQAPAAPSVHSTFVAQPSQAPAVHSVHSSAAAPRQYHAPVAHSPSGGHGSLDSPTGDVPASGPVDDTNSGIPDGGSVAPIDPLAPNSPVAPMKWTPSNGKDEGGSFCLGKCYPSEEKAQCGKPYVSISRSSTRALNSK</sequence>
<evidence type="ECO:0000256" key="2">
    <source>
        <dbReference type="SAM" id="SignalP"/>
    </source>
</evidence>
<protein>
    <submittedName>
        <fullName evidence="3">Uncharacterized protein</fullName>
    </submittedName>
</protein>
<feature type="chain" id="PRO_5040942111" evidence="2">
    <location>
        <begin position="22"/>
        <end position="261"/>
    </location>
</feature>
<evidence type="ECO:0000313" key="4">
    <source>
        <dbReference type="Proteomes" id="UP001141434"/>
    </source>
</evidence>
<evidence type="ECO:0000256" key="1">
    <source>
        <dbReference type="SAM" id="MobiDB-lite"/>
    </source>
</evidence>
<dbReference type="OrthoDB" id="4352075at2759"/>
<dbReference type="AlphaFoldDB" id="A0A9W9FK02"/>
<dbReference type="GeneID" id="81393512"/>
<name>A0A9W9FK02_9EURO</name>
<keyword evidence="4" id="KW-1185">Reference proteome</keyword>
<feature type="signal peptide" evidence="2">
    <location>
        <begin position="1"/>
        <end position="21"/>
    </location>
</feature>
<proteinExistence type="predicted"/>